<feature type="domain" description="FHA" evidence="1">
    <location>
        <begin position="39"/>
        <end position="97"/>
    </location>
</feature>
<dbReference type="InterPro" id="IPR000253">
    <property type="entry name" value="FHA_dom"/>
</dbReference>
<evidence type="ECO:0000313" key="3">
    <source>
        <dbReference type="Proteomes" id="UP001219525"/>
    </source>
</evidence>
<name>A0AAD7E1S8_9AGAR</name>
<proteinExistence type="predicted"/>
<dbReference type="PANTHER" id="PTHR15715:SF37">
    <property type="entry name" value="LD47843P"/>
    <property type="match status" value="1"/>
</dbReference>
<dbReference type="InterPro" id="IPR008984">
    <property type="entry name" value="SMAD_FHA_dom_sf"/>
</dbReference>
<dbReference type="PANTHER" id="PTHR15715">
    <property type="entry name" value="CENTROSOMAL PROTEIN OF 170 KDA"/>
    <property type="match status" value="1"/>
</dbReference>
<protein>
    <submittedName>
        <fullName evidence="2">SMAD/FHA domain-containing protein</fullName>
    </submittedName>
</protein>
<dbReference type="Proteomes" id="UP001219525">
    <property type="component" value="Unassembled WGS sequence"/>
</dbReference>
<dbReference type="GO" id="GO:0005737">
    <property type="term" value="C:cytoplasm"/>
    <property type="evidence" value="ECO:0007669"/>
    <property type="project" value="TreeGrafter"/>
</dbReference>
<sequence length="172" mass="19159">MPAPMILASPVFPALYLYPLNDSFFIPKQIVLASPGRRVLLGRKTSTSPPPDETQVYFDSSVVSRRHAEVWQEGNKARIFIRDTGSANGTFVNGSRLSLEGQDSCPYELKSNDIVELGTDILGYHDTIAHHRIVCQVACAFTQVDVAMIAMADSRRHRRGYSIIKSICLPRH</sequence>
<dbReference type="SMART" id="SM00240">
    <property type="entry name" value="FHA"/>
    <property type="match status" value="1"/>
</dbReference>
<dbReference type="SUPFAM" id="SSF49879">
    <property type="entry name" value="SMAD/FHA domain"/>
    <property type="match status" value="1"/>
</dbReference>
<dbReference type="EMBL" id="JARJCW010000006">
    <property type="protein sequence ID" value="KAJ7223252.1"/>
    <property type="molecule type" value="Genomic_DNA"/>
</dbReference>
<dbReference type="Gene3D" id="2.60.200.20">
    <property type="match status" value="1"/>
</dbReference>
<keyword evidence="3" id="KW-1185">Reference proteome</keyword>
<gene>
    <name evidence="2" type="ORF">GGX14DRAFT_351793</name>
</gene>
<dbReference type="PROSITE" id="PS50006">
    <property type="entry name" value="FHA_DOMAIN"/>
    <property type="match status" value="1"/>
</dbReference>
<organism evidence="2 3">
    <name type="scientific">Mycena pura</name>
    <dbReference type="NCBI Taxonomy" id="153505"/>
    <lineage>
        <taxon>Eukaryota</taxon>
        <taxon>Fungi</taxon>
        <taxon>Dikarya</taxon>
        <taxon>Basidiomycota</taxon>
        <taxon>Agaricomycotina</taxon>
        <taxon>Agaricomycetes</taxon>
        <taxon>Agaricomycetidae</taxon>
        <taxon>Agaricales</taxon>
        <taxon>Marasmiineae</taxon>
        <taxon>Mycenaceae</taxon>
        <taxon>Mycena</taxon>
    </lineage>
</organism>
<dbReference type="AlphaFoldDB" id="A0AAD7E1S8"/>
<accession>A0AAD7E1S8</accession>
<comment type="caution">
    <text evidence="2">The sequence shown here is derived from an EMBL/GenBank/DDBJ whole genome shotgun (WGS) entry which is preliminary data.</text>
</comment>
<evidence type="ECO:0000259" key="1">
    <source>
        <dbReference type="PROSITE" id="PS50006"/>
    </source>
</evidence>
<reference evidence="2" key="1">
    <citation type="submission" date="2023-03" db="EMBL/GenBank/DDBJ databases">
        <title>Massive genome expansion in bonnet fungi (Mycena s.s.) driven by repeated elements and novel gene families across ecological guilds.</title>
        <authorList>
            <consortium name="Lawrence Berkeley National Laboratory"/>
            <person name="Harder C.B."/>
            <person name="Miyauchi S."/>
            <person name="Viragh M."/>
            <person name="Kuo A."/>
            <person name="Thoen E."/>
            <person name="Andreopoulos B."/>
            <person name="Lu D."/>
            <person name="Skrede I."/>
            <person name="Drula E."/>
            <person name="Henrissat B."/>
            <person name="Morin E."/>
            <person name="Kohler A."/>
            <person name="Barry K."/>
            <person name="LaButti K."/>
            <person name="Morin E."/>
            <person name="Salamov A."/>
            <person name="Lipzen A."/>
            <person name="Mereny Z."/>
            <person name="Hegedus B."/>
            <person name="Baldrian P."/>
            <person name="Stursova M."/>
            <person name="Weitz H."/>
            <person name="Taylor A."/>
            <person name="Grigoriev I.V."/>
            <person name="Nagy L.G."/>
            <person name="Martin F."/>
            <person name="Kauserud H."/>
        </authorList>
    </citation>
    <scope>NUCLEOTIDE SEQUENCE</scope>
    <source>
        <strain evidence="2">9144</strain>
    </source>
</reference>
<dbReference type="InterPro" id="IPR051176">
    <property type="entry name" value="Cent_Immune-Sig_Mod"/>
</dbReference>
<dbReference type="Pfam" id="PF00498">
    <property type="entry name" value="FHA"/>
    <property type="match status" value="1"/>
</dbReference>
<evidence type="ECO:0000313" key="2">
    <source>
        <dbReference type="EMBL" id="KAJ7223252.1"/>
    </source>
</evidence>